<organism evidence="2 3">
    <name type="scientific">Pseudomonas umsongensis</name>
    <dbReference type="NCBI Taxonomy" id="198618"/>
    <lineage>
        <taxon>Bacteria</taxon>
        <taxon>Pseudomonadati</taxon>
        <taxon>Pseudomonadota</taxon>
        <taxon>Gammaproteobacteria</taxon>
        <taxon>Pseudomonadales</taxon>
        <taxon>Pseudomonadaceae</taxon>
        <taxon>Pseudomonas</taxon>
    </lineage>
</organism>
<reference evidence="2 3" key="1">
    <citation type="submission" date="2017-06" db="EMBL/GenBank/DDBJ databases">
        <authorList>
            <person name="Furmanczyk E.M."/>
        </authorList>
    </citation>
    <scope>NUCLEOTIDE SEQUENCE [LARGE SCALE GENOMIC DNA]</scope>
    <source>
        <strain evidence="2 3">DSM 16611</strain>
    </source>
</reference>
<dbReference type="RefSeq" id="WP_020795494.1">
    <property type="nucleotide sequence ID" value="NZ_CP143081.1"/>
</dbReference>
<keyword evidence="3" id="KW-1185">Reference proteome</keyword>
<sequence length="491" mass="54392">MAKGYFIRKGDKTSCGGEVLDADTRVMMFGFAHARAGDPVSCGKNDETYEIEGGIAFFGSHGGLVAGSLDSRSGCPCKAGLIPSFTTATYESRQGAAPQALRSAPQQEAAPVAPNNPVAPRQSTSTSTSTSARAPTPTLSERPGTICENLWRGYQQRVENVVAPGGKLIADPKARNKAINAAYAQLWRHDPRFQWAGLAAFASKQVGCGLLHAADTIEKIQTEEETIQQLRDSARQGLRGLLSPSEREKRATIRAFEQRQREYEEANRDNPVWGFTQWGADLPLSYSQRMYRFVYEMLAMGNTTLFLDVYPLHVFYQERGLEALRDCLESRSNIYGNGQHPVLWPVGQETLEFGIDHKEILLAFEAIEAGYIAESVEHLAWHEQRNILQPAMYSDWRLNSLLRSNHFSYVIGIPSGAAEAVELSLASQCRRVDDGRTIGFSNNLNANLADINQRMPFVLRAAKQFDDLLHSDQRKLLEHSIRDIALGGGVR</sequence>
<evidence type="ECO:0000256" key="1">
    <source>
        <dbReference type="SAM" id="MobiDB-lite"/>
    </source>
</evidence>
<protein>
    <submittedName>
        <fullName evidence="2">PAAR domain-containing protein</fullName>
    </submittedName>
</protein>
<dbReference type="CDD" id="cd14744">
    <property type="entry name" value="PAAR_CT_2"/>
    <property type="match status" value="1"/>
</dbReference>
<evidence type="ECO:0000313" key="3">
    <source>
        <dbReference type="Proteomes" id="UP000215455"/>
    </source>
</evidence>
<dbReference type="Pfam" id="PF10720">
    <property type="entry name" value="DUF2515"/>
    <property type="match status" value="1"/>
</dbReference>
<dbReference type="Proteomes" id="UP000215455">
    <property type="component" value="Unassembled WGS sequence"/>
</dbReference>
<dbReference type="InterPro" id="IPR008727">
    <property type="entry name" value="PAAR_motif"/>
</dbReference>
<name>A0ABX4DNF2_9PSED</name>
<dbReference type="InterPro" id="IPR019658">
    <property type="entry name" value="DUF2515"/>
</dbReference>
<gene>
    <name evidence="2" type="ORF">PSUM_27725</name>
</gene>
<feature type="region of interest" description="Disordered" evidence="1">
    <location>
        <begin position="93"/>
        <end position="144"/>
    </location>
</feature>
<feature type="compositionally biased region" description="Low complexity" evidence="1">
    <location>
        <begin position="104"/>
        <end position="140"/>
    </location>
</feature>
<proteinExistence type="predicted"/>
<evidence type="ECO:0000313" key="2">
    <source>
        <dbReference type="EMBL" id="OXR28301.1"/>
    </source>
</evidence>
<dbReference type="Pfam" id="PF05488">
    <property type="entry name" value="PAAR_motif"/>
    <property type="match status" value="1"/>
</dbReference>
<accession>A0ABX4DNF2</accession>
<dbReference type="EMBL" id="NIWU01000008">
    <property type="protein sequence ID" value="OXR28301.1"/>
    <property type="molecule type" value="Genomic_DNA"/>
</dbReference>
<comment type="caution">
    <text evidence="2">The sequence shown here is derived from an EMBL/GenBank/DDBJ whole genome shotgun (WGS) entry which is preliminary data.</text>
</comment>